<dbReference type="SFLD" id="SFLDG01082">
    <property type="entry name" value="B12-binding_domain_containing"/>
    <property type="match status" value="1"/>
</dbReference>
<dbReference type="SMART" id="SM00729">
    <property type="entry name" value="Elp3"/>
    <property type="match status" value="1"/>
</dbReference>
<evidence type="ECO:0000313" key="14">
    <source>
        <dbReference type="Proteomes" id="UP001055102"/>
    </source>
</evidence>
<proteinExistence type="inferred from homology"/>
<dbReference type="Gene3D" id="3.80.30.20">
    <property type="entry name" value="tm_1862 like domain"/>
    <property type="match status" value="1"/>
</dbReference>
<dbReference type="PROSITE" id="PS50926">
    <property type="entry name" value="TRAM"/>
    <property type="match status" value="1"/>
</dbReference>
<evidence type="ECO:0000256" key="9">
    <source>
        <dbReference type="HAMAP-Rule" id="MF_01864"/>
    </source>
</evidence>
<dbReference type="NCBIfam" id="TIGR00089">
    <property type="entry name" value="MiaB/RimO family radical SAM methylthiotransferase"/>
    <property type="match status" value="1"/>
</dbReference>
<comment type="caution">
    <text evidence="13">The sequence shown here is derived from an EMBL/GenBank/DDBJ whole genome shotgun (WGS) entry which is preliminary data.</text>
</comment>
<comment type="subcellular location">
    <subcellularLocation>
        <location evidence="9">Cytoplasm</location>
    </subcellularLocation>
</comment>
<evidence type="ECO:0000256" key="1">
    <source>
        <dbReference type="ARBA" id="ARBA00003234"/>
    </source>
</evidence>
<keyword evidence="9" id="KW-0963">Cytoplasm</keyword>
<protein>
    <recommendedName>
        <fullName evidence="8 9">tRNA-2-methylthio-N(6)-dimethylallyladenosine synthase</fullName>
        <ecNumber evidence="8 9">2.8.4.3</ecNumber>
    </recommendedName>
    <alternativeName>
        <fullName evidence="9">(Dimethylallyl)adenosine tRNA methylthiotransferase MiaB</fullName>
    </alternativeName>
    <alternativeName>
        <fullName evidence="9">tRNA-i(6)A37 methylthiotransferase</fullName>
    </alternativeName>
</protein>
<comment type="function">
    <text evidence="1 9">Catalyzes the methylthiolation of N6-(dimethylallyl)adenosine (i(6)A), leading to the formation of 2-methylthio-N6-(dimethylallyl)adenosine (ms(2)i(6)A) at position 37 in tRNAs that read codons beginning with uridine.</text>
</comment>
<gene>
    <name evidence="9 13" type="primary">miaB</name>
    <name evidence="13" type="ORF">AOPFMNJM_1998</name>
</gene>
<reference evidence="13" key="1">
    <citation type="journal article" date="2021" name="Front. Microbiol.">
        <title>Comprehensive Comparative Genomics and Phenotyping of Methylobacterium Species.</title>
        <authorList>
            <person name="Alessa O."/>
            <person name="Ogura Y."/>
            <person name="Fujitani Y."/>
            <person name="Takami H."/>
            <person name="Hayashi T."/>
            <person name="Sahin N."/>
            <person name="Tani A."/>
        </authorList>
    </citation>
    <scope>NUCLEOTIDE SEQUENCE</scope>
    <source>
        <strain evidence="13">LMG 23639</strain>
    </source>
</reference>
<dbReference type="InterPro" id="IPR058240">
    <property type="entry name" value="rSAM_sf"/>
</dbReference>
<evidence type="ECO:0000259" key="10">
    <source>
        <dbReference type="PROSITE" id="PS50926"/>
    </source>
</evidence>
<dbReference type="RefSeq" id="WP_238275497.1">
    <property type="nucleotide sequence ID" value="NZ_BPQR01000031.1"/>
</dbReference>
<dbReference type="HAMAP" id="MF_01864">
    <property type="entry name" value="tRNA_metthiotr_MiaB"/>
    <property type="match status" value="1"/>
</dbReference>
<evidence type="ECO:0000256" key="7">
    <source>
        <dbReference type="ARBA" id="ARBA00023014"/>
    </source>
</evidence>
<dbReference type="InterPro" id="IPR006638">
    <property type="entry name" value="Elp3/MiaA/NifB-like_rSAM"/>
</dbReference>
<evidence type="ECO:0000259" key="11">
    <source>
        <dbReference type="PROSITE" id="PS51449"/>
    </source>
</evidence>
<name>A0ABQ4SWR8_9HYPH</name>
<dbReference type="SUPFAM" id="SSF102114">
    <property type="entry name" value="Radical SAM enzymes"/>
    <property type="match status" value="1"/>
</dbReference>
<evidence type="ECO:0000256" key="2">
    <source>
        <dbReference type="ARBA" id="ARBA00022485"/>
    </source>
</evidence>
<dbReference type="InterPro" id="IPR023404">
    <property type="entry name" value="rSAM_horseshoe"/>
</dbReference>
<comment type="catalytic activity">
    <reaction evidence="9">
        <text>N(6)-dimethylallyladenosine(37) in tRNA + (sulfur carrier)-SH + AH2 + 2 S-adenosyl-L-methionine = 2-methylsulfanyl-N(6)-dimethylallyladenosine(37) in tRNA + (sulfur carrier)-H + 5'-deoxyadenosine + L-methionine + A + S-adenosyl-L-homocysteine + 2 H(+)</text>
        <dbReference type="Rhea" id="RHEA:37067"/>
        <dbReference type="Rhea" id="RHEA-COMP:10375"/>
        <dbReference type="Rhea" id="RHEA-COMP:10376"/>
        <dbReference type="Rhea" id="RHEA-COMP:14737"/>
        <dbReference type="Rhea" id="RHEA-COMP:14739"/>
        <dbReference type="ChEBI" id="CHEBI:13193"/>
        <dbReference type="ChEBI" id="CHEBI:15378"/>
        <dbReference type="ChEBI" id="CHEBI:17319"/>
        <dbReference type="ChEBI" id="CHEBI:17499"/>
        <dbReference type="ChEBI" id="CHEBI:29917"/>
        <dbReference type="ChEBI" id="CHEBI:57844"/>
        <dbReference type="ChEBI" id="CHEBI:57856"/>
        <dbReference type="ChEBI" id="CHEBI:59789"/>
        <dbReference type="ChEBI" id="CHEBI:64428"/>
        <dbReference type="ChEBI" id="CHEBI:74415"/>
        <dbReference type="ChEBI" id="CHEBI:74417"/>
        <dbReference type="EC" id="2.8.4.3"/>
    </reaction>
</comment>
<dbReference type="Pfam" id="PF04055">
    <property type="entry name" value="Radical_SAM"/>
    <property type="match status" value="1"/>
</dbReference>
<reference evidence="13" key="2">
    <citation type="submission" date="2021-08" db="EMBL/GenBank/DDBJ databases">
        <authorList>
            <person name="Tani A."/>
            <person name="Ola A."/>
            <person name="Ogura Y."/>
            <person name="Katsura K."/>
            <person name="Hayashi T."/>
        </authorList>
    </citation>
    <scope>NUCLEOTIDE SEQUENCE</scope>
    <source>
        <strain evidence="13">LMG 23639</strain>
    </source>
</reference>
<keyword evidence="4 9" id="KW-0949">S-adenosyl-L-methionine</keyword>
<keyword evidence="7 9" id="KW-0411">Iron-sulfur</keyword>
<keyword evidence="2 9" id="KW-0004">4Fe-4S</keyword>
<dbReference type="InterPro" id="IPR007197">
    <property type="entry name" value="rSAM"/>
</dbReference>
<keyword evidence="5 9" id="KW-0479">Metal-binding</keyword>
<evidence type="ECO:0000256" key="8">
    <source>
        <dbReference type="ARBA" id="ARBA00033765"/>
    </source>
</evidence>
<dbReference type="SFLD" id="SFLDS00029">
    <property type="entry name" value="Radical_SAM"/>
    <property type="match status" value="1"/>
</dbReference>
<dbReference type="NCBIfam" id="TIGR01574">
    <property type="entry name" value="miaB-methiolase"/>
    <property type="match status" value="1"/>
</dbReference>
<comment type="subunit">
    <text evidence="9">Monomer.</text>
</comment>
<dbReference type="EC" id="2.8.4.3" evidence="8 9"/>
<feature type="domain" description="Radical SAM core" evidence="12">
    <location>
        <begin position="143"/>
        <end position="378"/>
    </location>
</feature>
<dbReference type="InterPro" id="IPR006463">
    <property type="entry name" value="MiaB_methiolase"/>
</dbReference>
<accession>A0ABQ4SWR8</accession>
<dbReference type="Pfam" id="PF01938">
    <property type="entry name" value="TRAM"/>
    <property type="match status" value="1"/>
</dbReference>
<dbReference type="InterPro" id="IPR005839">
    <property type="entry name" value="Methylthiotransferase"/>
</dbReference>
<dbReference type="InterPro" id="IPR038135">
    <property type="entry name" value="Methylthiotransferase_N_sf"/>
</dbReference>
<evidence type="ECO:0000256" key="3">
    <source>
        <dbReference type="ARBA" id="ARBA00022679"/>
    </source>
</evidence>
<keyword evidence="6 9" id="KW-0408">Iron</keyword>
<dbReference type="SFLD" id="SFLDF00273">
    <property type="entry name" value="(dimethylallyl)adenosine_tRNA"/>
    <property type="match status" value="1"/>
</dbReference>
<feature type="binding site" evidence="9">
    <location>
        <position position="47"/>
    </location>
    <ligand>
        <name>[4Fe-4S] cluster</name>
        <dbReference type="ChEBI" id="CHEBI:49883"/>
        <label>1</label>
    </ligand>
</feature>
<sequence length="446" mass="48070">MKKAFVKSYGCQMNAYDAARMADVLGKEGYAATERVEEADVVILNTCHIREKAAEKVYSELGRLRVLKGERQAEGRDTRIVVAGCVAQAEGAEILSRAPAVDVVVGPQSYHRLPDLLARSRETRVVDTDFPADDKFDHLPARRNRGVSAFLTVQEGCDKFCSFCVVPYTRGAEVSRSVPAILTEARALAEGGVRELTLIGQNVNAYHGPAEAGGTASLADLMRAVAAIPGIARIRYTTSHPNDMGEDLIQAHAELPALMPYLHLPVQSGSDRILAAMNRRHTADAYRRLIDRLRGARPDLALSSDFIVGFPGETDADFEGTMRLVAEIGFESAFSFKYSPRPGTPAAEREDAVPEDVKSARLSALQAALDRRRHAYQEEAVGQVTEILVEKAGRHPGQVAGKTPHMLAVQVDAPASTIGGLLPVRIVEAGTNSLFGQTLTSTAAAA</sequence>
<feature type="binding site" evidence="9">
    <location>
        <position position="157"/>
    </location>
    <ligand>
        <name>[4Fe-4S] cluster</name>
        <dbReference type="ChEBI" id="CHEBI:49883"/>
        <label>2</label>
        <note>4Fe-4S-S-AdoMet</note>
    </ligand>
</feature>
<evidence type="ECO:0000313" key="13">
    <source>
        <dbReference type="EMBL" id="GJE06676.1"/>
    </source>
</evidence>
<dbReference type="PANTHER" id="PTHR43020:SF2">
    <property type="entry name" value="MITOCHONDRIAL TRNA METHYLTHIOTRANSFERASE CDK5RAP1"/>
    <property type="match status" value="1"/>
</dbReference>
<keyword evidence="9" id="KW-0819">tRNA processing</keyword>
<feature type="binding site" evidence="9">
    <location>
        <position position="11"/>
    </location>
    <ligand>
        <name>[4Fe-4S] cluster</name>
        <dbReference type="ChEBI" id="CHEBI:49883"/>
        <label>1</label>
    </ligand>
</feature>
<keyword evidence="14" id="KW-1185">Reference proteome</keyword>
<dbReference type="Proteomes" id="UP001055102">
    <property type="component" value="Unassembled WGS sequence"/>
</dbReference>
<comment type="cofactor">
    <cofactor evidence="9">
        <name>[4Fe-4S] cluster</name>
        <dbReference type="ChEBI" id="CHEBI:49883"/>
    </cofactor>
    <text evidence="9">Binds 2 [4Fe-4S] clusters. One cluster is coordinated with 3 cysteines and an exchangeable S-adenosyl-L-methionine.</text>
</comment>
<dbReference type="PROSITE" id="PS01278">
    <property type="entry name" value="MTTASE_RADICAL"/>
    <property type="match status" value="1"/>
</dbReference>
<organism evidence="13 14">
    <name type="scientific">Methylobacterium jeotgali</name>
    <dbReference type="NCBI Taxonomy" id="381630"/>
    <lineage>
        <taxon>Bacteria</taxon>
        <taxon>Pseudomonadati</taxon>
        <taxon>Pseudomonadota</taxon>
        <taxon>Alphaproteobacteria</taxon>
        <taxon>Hyphomicrobiales</taxon>
        <taxon>Methylobacteriaceae</taxon>
        <taxon>Methylobacterium</taxon>
    </lineage>
</organism>
<dbReference type="InterPro" id="IPR020612">
    <property type="entry name" value="Methylthiotransferase_CS"/>
</dbReference>
<evidence type="ECO:0000259" key="12">
    <source>
        <dbReference type="PROSITE" id="PS51918"/>
    </source>
</evidence>
<dbReference type="PROSITE" id="PS51449">
    <property type="entry name" value="MTTASE_N"/>
    <property type="match status" value="1"/>
</dbReference>
<dbReference type="PROSITE" id="PS51918">
    <property type="entry name" value="RADICAL_SAM"/>
    <property type="match status" value="1"/>
</dbReference>
<evidence type="ECO:0000256" key="6">
    <source>
        <dbReference type="ARBA" id="ARBA00023004"/>
    </source>
</evidence>
<evidence type="ECO:0000256" key="4">
    <source>
        <dbReference type="ARBA" id="ARBA00022691"/>
    </source>
</evidence>
<comment type="similarity">
    <text evidence="9">Belongs to the methylthiotransferase family. MiaB subfamily.</text>
</comment>
<dbReference type="CDD" id="cd01335">
    <property type="entry name" value="Radical_SAM"/>
    <property type="match status" value="1"/>
</dbReference>
<feature type="binding site" evidence="9">
    <location>
        <position position="164"/>
    </location>
    <ligand>
        <name>[4Fe-4S] cluster</name>
        <dbReference type="ChEBI" id="CHEBI:49883"/>
        <label>2</label>
        <note>4Fe-4S-S-AdoMet</note>
    </ligand>
</feature>
<dbReference type="Pfam" id="PF00919">
    <property type="entry name" value="UPF0004"/>
    <property type="match status" value="1"/>
</dbReference>
<dbReference type="Gene3D" id="3.40.50.12160">
    <property type="entry name" value="Methylthiotransferase, N-terminal domain"/>
    <property type="match status" value="1"/>
</dbReference>
<keyword evidence="3 9" id="KW-0808">Transferase</keyword>
<feature type="binding site" evidence="9">
    <location>
        <position position="85"/>
    </location>
    <ligand>
        <name>[4Fe-4S] cluster</name>
        <dbReference type="ChEBI" id="CHEBI:49883"/>
        <label>1</label>
    </ligand>
</feature>
<dbReference type="PANTHER" id="PTHR43020">
    <property type="entry name" value="CDK5 REGULATORY SUBUNIT-ASSOCIATED PROTEIN 1"/>
    <property type="match status" value="1"/>
</dbReference>
<dbReference type="InterPro" id="IPR013848">
    <property type="entry name" value="Methylthiotransferase_N"/>
</dbReference>
<dbReference type="InterPro" id="IPR002792">
    <property type="entry name" value="TRAM_dom"/>
</dbReference>
<dbReference type="EMBL" id="BPQR01000031">
    <property type="protein sequence ID" value="GJE06676.1"/>
    <property type="molecule type" value="Genomic_DNA"/>
</dbReference>
<feature type="domain" description="MTTase N-terminal" evidence="11">
    <location>
        <begin position="2"/>
        <end position="122"/>
    </location>
</feature>
<dbReference type="SFLD" id="SFLDG01061">
    <property type="entry name" value="methylthiotransferase"/>
    <property type="match status" value="1"/>
</dbReference>
<feature type="domain" description="TRAM" evidence="10">
    <location>
        <begin position="378"/>
        <end position="440"/>
    </location>
</feature>
<evidence type="ECO:0000256" key="5">
    <source>
        <dbReference type="ARBA" id="ARBA00022723"/>
    </source>
</evidence>
<feature type="binding site" evidence="9">
    <location>
        <position position="161"/>
    </location>
    <ligand>
        <name>[4Fe-4S] cluster</name>
        <dbReference type="ChEBI" id="CHEBI:49883"/>
        <label>2</label>
        <note>4Fe-4S-S-AdoMet</note>
    </ligand>
</feature>